<keyword evidence="2" id="KW-0812">Transmembrane</keyword>
<keyword evidence="2" id="KW-0472">Membrane</keyword>
<accession>A0ABX1G4J5</accession>
<feature type="transmembrane region" description="Helical" evidence="2">
    <location>
        <begin position="173"/>
        <end position="194"/>
    </location>
</feature>
<protein>
    <recommendedName>
        <fullName evidence="5">Glycosyl transferase</fullName>
    </recommendedName>
</protein>
<dbReference type="RefSeq" id="WP_168151368.1">
    <property type="nucleotide sequence ID" value="NZ_JAAWVT010000002.1"/>
</dbReference>
<keyword evidence="4" id="KW-1185">Reference proteome</keyword>
<evidence type="ECO:0000313" key="4">
    <source>
        <dbReference type="Proteomes" id="UP000746595"/>
    </source>
</evidence>
<sequence length="589" mass="60575">MRKIFSAIAIILGLAALVAGIGQRTIWAPPETLTASVATAPADAPVTLLEAGIGTVGAHPTDITITSDGKFTASLVRSADAQAWVGKAAHTTISGINAETMEFDVSSKTGEATVPNPAKADIVQSTENADKTMSYRWTNPDAGSWTLLLAADGKAAAPTQITASWPGDTATPFSMPLIISGALLLIIGIALAAVRTTPRGGSTGGGRRSVDTAVAPATGSLPTAATGVIETPSKPKNEPGSPNTVAKVVAAASVLALAVLPAGPAMAASATPSESATLSESASATASEEAPEVYPVVLQDQLERILGEVSTSVAKADKSKKAADLDERTTAALKTLRTENYKLRNDGVKIDGPSALDTTVIRSAAVPTDDGAHFPRSIMVVTAKDSAASTIPSVITLTQKSARDNYQVAFATQMLPGSTFPGIGVGDPSVKSLKDDAKDLKMTPKTALTRLADFMDNEKSKYADNFAENAFLTLNTKDQNALVSGNKDGKISFKRTVNNDDTVVISTPDGGALVSGNFTSVTTAKPKEDGGTIGLDAVTSKIVDAKDTKKGIEITYGEPMLVYIPAADSKDKVSVVAAEVITKGAKLLK</sequence>
<feature type="compositionally biased region" description="Low complexity" evidence="1">
    <location>
        <begin position="270"/>
        <end position="288"/>
    </location>
</feature>
<proteinExistence type="predicted"/>
<organism evidence="3 4">
    <name type="scientific">Paeniglutamicibacter terrestris</name>
    <dbReference type="NCBI Taxonomy" id="2723403"/>
    <lineage>
        <taxon>Bacteria</taxon>
        <taxon>Bacillati</taxon>
        <taxon>Actinomycetota</taxon>
        <taxon>Actinomycetes</taxon>
        <taxon>Micrococcales</taxon>
        <taxon>Micrococcaceae</taxon>
        <taxon>Paeniglutamicibacter</taxon>
    </lineage>
</organism>
<comment type="caution">
    <text evidence="3">The sequence shown here is derived from an EMBL/GenBank/DDBJ whole genome shotgun (WGS) entry which is preliminary data.</text>
</comment>
<keyword evidence="2" id="KW-1133">Transmembrane helix</keyword>
<evidence type="ECO:0008006" key="5">
    <source>
        <dbReference type="Google" id="ProtNLM"/>
    </source>
</evidence>
<evidence type="ECO:0000256" key="2">
    <source>
        <dbReference type="SAM" id="Phobius"/>
    </source>
</evidence>
<name>A0ABX1G4J5_9MICC</name>
<reference evidence="3 4" key="1">
    <citation type="submission" date="2020-04" db="EMBL/GenBank/DDBJ databases">
        <title>Paeniglutamicibacter sp. ANT13_2, a novel actinomycete isolated from sediment in Antarctica.</title>
        <authorList>
            <person name="Sakdapetsiri C."/>
            <person name="Pinyakong O."/>
        </authorList>
    </citation>
    <scope>NUCLEOTIDE SEQUENCE [LARGE SCALE GENOMIC DNA]</scope>
    <source>
        <strain evidence="3 4">ANT13_2</strain>
    </source>
</reference>
<dbReference type="EMBL" id="JAAWVT010000002">
    <property type="protein sequence ID" value="NKG20495.1"/>
    <property type="molecule type" value="Genomic_DNA"/>
</dbReference>
<feature type="region of interest" description="Disordered" evidence="1">
    <location>
        <begin position="222"/>
        <end position="243"/>
    </location>
</feature>
<evidence type="ECO:0000313" key="3">
    <source>
        <dbReference type="EMBL" id="NKG20495.1"/>
    </source>
</evidence>
<feature type="region of interest" description="Disordered" evidence="1">
    <location>
        <begin position="270"/>
        <end position="291"/>
    </location>
</feature>
<evidence type="ECO:0000256" key="1">
    <source>
        <dbReference type="SAM" id="MobiDB-lite"/>
    </source>
</evidence>
<dbReference type="Proteomes" id="UP000746595">
    <property type="component" value="Unassembled WGS sequence"/>
</dbReference>
<gene>
    <name evidence="3" type="ORF">HED64_07185</name>
</gene>